<dbReference type="InterPro" id="IPR017896">
    <property type="entry name" value="4Fe4S_Fe-S-bd"/>
</dbReference>
<dbReference type="Pfam" id="PF13187">
    <property type="entry name" value="Fer4_9"/>
    <property type="match status" value="1"/>
</dbReference>
<reference evidence="5 6" key="1">
    <citation type="submission" date="2024-09" db="EMBL/GenBank/DDBJ databases">
        <title>Draft genome sequence of Candidatus Magnetaquicoccaceae bacterium FCR-1.</title>
        <authorList>
            <person name="Shimoshige H."/>
            <person name="Shimamura S."/>
            <person name="Taoka A."/>
            <person name="Kobayashi H."/>
            <person name="Maekawa T."/>
        </authorList>
    </citation>
    <scope>NUCLEOTIDE SEQUENCE [LARGE SCALE GENOMIC DNA]</scope>
    <source>
        <strain evidence="5 6">FCR-1</strain>
    </source>
</reference>
<protein>
    <recommendedName>
        <fullName evidence="4">4Fe-4S ferredoxin-type domain-containing protein</fullName>
    </recommendedName>
</protein>
<dbReference type="Proteomes" id="UP001628193">
    <property type="component" value="Unassembled WGS sequence"/>
</dbReference>
<keyword evidence="1" id="KW-0479">Metal-binding</keyword>
<dbReference type="SUPFAM" id="SSF46548">
    <property type="entry name" value="alpha-helical ferredoxin"/>
    <property type="match status" value="1"/>
</dbReference>
<dbReference type="PROSITE" id="PS51379">
    <property type="entry name" value="4FE4S_FER_2"/>
    <property type="match status" value="2"/>
</dbReference>
<feature type="domain" description="4Fe-4S ferredoxin-type" evidence="4">
    <location>
        <begin position="45"/>
        <end position="74"/>
    </location>
</feature>
<comment type="caution">
    <text evidence="5">The sequence shown here is derived from an EMBL/GenBank/DDBJ whole genome shotgun (WGS) entry which is preliminary data.</text>
</comment>
<proteinExistence type="predicted"/>
<evidence type="ECO:0000256" key="3">
    <source>
        <dbReference type="ARBA" id="ARBA00023014"/>
    </source>
</evidence>
<feature type="domain" description="4Fe-4S ferredoxin-type" evidence="4">
    <location>
        <begin position="83"/>
        <end position="112"/>
    </location>
</feature>
<evidence type="ECO:0000256" key="2">
    <source>
        <dbReference type="ARBA" id="ARBA00023004"/>
    </source>
</evidence>
<evidence type="ECO:0000313" key="6">
    <source>
        <dbReference type="Proteomes" id="UP001628193"/>
    </source>
</evidence>
<evidence type="ECO:0000256" key="1">
    <source>
        <dbReference type="ARBA" id="ARBA00022723"/>
    </source>
</evidence>
<sequence length="184" mass="21123">MSAGLMCQQTVLDGMEILPLPHVPVKKQPHRLELPEDETPAHHVLRLYPEVNHCVMCGECVRMCPMDLDVMGYVGMIKRGDLKSAARESFTCIQCQLCVIRCPASISQPNAALAARRWLGAHQEPRAEHLTRMVEKVDSGRFTAIFRWMRRMDPMEFQALYLRREREPDESPPGTWLPEDRTLL</sequence>
<keyword evidence="6" id="KW-1185">Reference proteome</keyword>
<dbReference type="EMBL" id="BAAFGK010000004">
    <property type="protein sequence ID" value="GAB0056701.1"/>
    <property type="molecule type" value="Genomic_DNA"/>
</dbReference>
<organism evidence="5 6">
    <name type="scientific">Candidatus Magnetaquiglobus chichijimensis</name>
    <dbReference type="NCBI Taxonomy" id="3141448"/>
    <lineage>
        <taxon>Bacteria</taxon>
        <taxon>Pseudomonadati</taxon>
        <taxon>Pseudomonadota</taxon>
        <taxon>Magnetococcia</taxon>
        <taxon>Magnetococcales</taxon>
        <taxon>Candidatus Magnetaquicoccaceae</taxon>
        <taxon>Candidatus Magnetaquiglobus</taxon>
    </lineage>
</organism>
<gene>
    <name evidence="5" type="ORF">SIID45300_01012</name>
</gene>
<evidence type="ECO:0000313" key="5">
    <source>
        <dbReference type="EMBL" id="GAB0056701.1"/>
    </source>
</evidence>
<dbReference type="PROSITE" id="PS00198">
    <property type="entry name" value="4FE4S_FER_1"/>
    <property type="match status" value="2"/>
</dbReference>
<accession>A0ABQ0C738</accession>
<keyword evidence="2" id="KW-0408">Iron</keyword>
<keyword evidence="3" id="KW-0411">Iron-sulfur</keyword>
<dbReference type="InterPro" id="IPR017900">
    <property type="entry name" value="4Fe4S_Fe_S_CS"/>
</dbReference>
<evidence type="ECO:0000259" key="4">
    <source>
        <dbReference type="PROSITE" id="PS51379"/>
    </source>
</evidence>
<name>A0ABQ0C738_9PROT</name>
<dbReference type="Gene3D" id="3.30.70.20">
    <property type="match status" value="1"/>
</dbReference>